<feature type="transmembrane region" description="Helical" evidence="2">
    <location>
        <begin position="292"/>
        <end position="314"/>
    </location>
</feature>
<gene>
    <name evidence="3" type="ORF">B9T39_01545</name>
</gene>
<dbReference type="EMBL" id="NEKC01000002">
    <property type="protein sequence ID" value="OTA30073.1"/>
    <property type="molecule type" value="Genomic_DNA"/>
</dbReference>
<feature type="transmembrane region" description="Helical" evidence="2">
    <location>
        <begin position="96"/>
        <end position="117"/>
    </location>
</feature>
<feature type="transmembrane region" description="Helical" evidence="2">
    <location>
        <begin position="197"/>
        <end position="220"/>
    </location>
</feature>
<dbReference type="AlphaFoldDB" id="A0A1Y2T0J3"/>
<evidence type="ECO:0000313" key="4">
    <source>
        <dbReference type="Proteomes" id="UP000243540"/>
    </source>
</evidence>
<feature type="transmembrane region" description="Helical" evidence="2">
    <location>
        <begin position="232"/>
        <end position="254"/>
    </location>
</feature>
<dbReference type="RefSeq" id="WP_086106068.1">
    <property type="nucleotide sequence ID" value="NZ_NEKC01000002.1"/>
</dbReference>
<protein>
    <submittedName>
        <fullName evidence="3">Uncharacterized protein</fullName>
    </submittedName>
</protein>
<dbReference type="Proteomes" id="UP000243540">
    <property type="component" value="Unassembled WGS sequence"/>
</dbReference>
<keyword evidence="1" id="KW-0813">Transport</keyword>
<sequence>MTHVLLNAAAFILVIIIGRFLAARRLLPANAGETLKSIVMNITLPAAIIMNFSKTGSSSGGVMLSLAALGLLVNVIMVGVGMALTHRRSSADEALYMLSLPAMNIGAFCIPFIQSFLPALGTVAASMFDVGNSIACTGGTFAFTSEYVRRSGNSSSSFLTTINWRMFGRRLVTSTPLMTYIIMFALTTGGVHLPSEVFTLIAPLSVANPCIALLMIGVMIRIEFKREYMKDVAVILGLRHLFSVALALVCYFVLPFDLVIRQALVLVAFAPLSVIAPAYVGMCDGDEGKASAINSFSIILSVAEITGLLVVMGLN</sequence>
<proteinExistence type="predicted"/>
<dbReference type="PANTHER" id="PTHR36838">
    <property type="entry name" value="AUXIN EFFLUX CARRIER FAMILY PROTEIN"/>
    <property type="match status" value="1"/>
</dbReference>
<feature type="transmembrane region" description="Helical" evidence="2">
    <location>
        <begin position="123"/>
        <end position="143"/>
    </location>
</feature>
<evidence type="ECO:0000256" key="2">
    <source>
        <dbReference type="SAM" id="Phobius"/>
    </source>
</evidence>
<feature type="transmembrane region" description="Helical" evidence="2">
    <location>
        <begin position="34"/>
        <end position="52"/>
    </location>
</feature>
<feature type="transmembrane region" description="Helical" evidence="2">
    <location>
        <begin position="260"/>
        <end position="280"/>
    </location>
</feature>
<feature type="transmembrane region" description="Helical" evidence="2">
    <location>
        <begin position="171"/>
        <end position="191"/>
    </location>
</feature>
<organism evidence="3 4">
    <name type="scientific">Alloscardovia macacae</name>
    <dbReference type="NCBI Taxonomy" id="1160091"/>
    <lineage>
        <taxon>Bacteria</taxon>
        <taxon>Bacillati</taxon>
        <taxon>Actinomycetota</taxon>
        <taxon>Actinomycetes</taxon>
        <taxon>Bifidobacteriales</taxon>
        <taxon>Bifidobacteriaceae</taxon>
        <taxon>Alloscardovia</taxon>
    </lineage>
</organism>
<keyword evidence="2" id="KW-0812">Transmembrane</keyword>
<name>A0A1Y2T0J3_9BIFI</name>
<accession>A0A1Y2T0J3</accession>
<keyword evidence="2" id="KW-1133">Transmembrane helix</keyword>
<keyword evidence="2" id="KW-0472">Membrane</keyword>
<reference evidence="3 4" key="1">
    <citation type="submission" date="2017-04" db="EMBL/GenBank/DDBJ databases">
        <title>Draft genome sequences of Alloscardovia macacae UMA81211 and UMA81212 isolated from the feces of a rhesus macaque (Macaca mulatta).</title>
        <authorList>
            <person name="Albert K."/>
            <person name="Sela D.A."/>
        </authorList>
    </citation>
    <scope>NUCLEOTIDE SEQUENCE [LARGE SCALE GENOMIC DNA]</scope>
    <source>
        <strain evidence="3 4">UMA81212</strain>
    </source>
</reference>
<comment type="caution">
    <text evidence="3">The sequence shown here is derived from an EMBL/GenBank/DDBJ whole genome shotgun (WGS) entry which is preliminary data.</text>
</comment>
<feature type="transmembrane region" description="Helical" evidence="2">
    <location>
        <begin position="6"/>
        <end position="22"/>
    </location>
</feature>
<dbReference type="STRING" id="1160091.B9T39_01545"/>
<dbReference type="PANTHER" id="PTHR36838:SF3">
    <property type="entry name" value="TRANSPORTER AUXIN EFFLUX CARRIER EC FAMILY"/>
    <property type="match status" value="1"/>
</dbReference>
<feature type="transmembrane region" description="Helical" evidence="2">
    <location>
        <begin position="64"/>
        <end position="84"/>
    </location>
</feature>
<evidence type="ECO:0000313" key="3">
    <source>
        <dbReference type="EMBL" id="OTA30073.1"/>
    </source>
</evidence>
<evidence type="ECO:0000256" key="1">
    <source>
        <dbReference type="ARBA" id="ARBA00022448"/>
    </source>
</evidence>